<accession>A0ABU4RJL4</accession>
<dbReference type="Proteomes" id="UP001274321">
    <property type="component" value="Unassembled WGS sequence"/>
</dbReference>
<evidence type="ECO:0000256" key="2">
    <source>
        <dbReference type="ARBA" id="ARBA00022898"/>
    </source>
</evidence>
<dbReference type="CDD" id="cd07377">
    <property type="entry name" value="WHTH_GntR"/>
    <property type="match status" value="1"/>
</dbReference>
<keyword evidence="8" id="KW-1185">Reference proteome</keyword>
<keyword evidence="7" id="KW-0032">Aminotransferase</keyword>
<gene>
    <name evidence="7" type="ORF">SCD90_01605</name>
</gene>
<dbReference type="SMART" id="SM00345">
    <property type="entry name" value="HTH_GNTR"/>
    <property type="match status" value="1"/>
</dbReference>
<reference evidence="7 8" key="1">
    <citation type="submission" date="2023-11" db="EMBL/GenBank/DDBJ databases">
        <authorList>
            <person name="Bao R."/>
        </authorList>
    </citation>
    <scope>NUCLEOTIDE SEQUENCE [LARGE SCALE GENOMIC DNA]</scope>
    <source>
        <strain evidence="7 8">PJ23</strain>
    </source>
</reference>
<evidence type="ECO:0000256" key="1">
    <source>
        <dbReference type="ARBA" id="ARBA00005384"/>
    </source>
</evidence>
<evidence type="ECO:0000256" key="3">
    <source>
        <dbReference type="ARBA" id="ARBA00023015"/>
    </source>
</evidence>
<dbReference type="Gene3D" id="3.40.640.10">
    <property type="entry name" value="Type I PLP-dependent aspartate aminotransferase-like (Major domain)"/>
    <property type="match status" value="1"/>
</dbReference>
<protein>
    <submittedName>
        <fullName evidence="7">PLP-dependent aminotransferase family protein</fullName>
    </submittedName>
</protein>
<keyword evidence="7" id="KW-0808">Transferase</keyword>
<comment type="similarity">
    <text evidence="1">In the C-terminal section; belongs to the class-I pyridoxal-phosphate-dependent aminotransferase family.</text>
</comment>
<dbReference type="Pfam" id="PF00392">
    <property type="entry name" value="GntR"/>
    <property type="match status" value="1"/>
</dbReference>
<dbReference type="InterPro" id="IPR036388">
    <property type="entry name" value="WH-like_DNA-bd_sf"/>
</dbReference>
<dbReference type="PROSITE" id="PS50949">
    <property type="entry name" value="HTH_GNTR"/>
    <property type="match status" value="1"/>
</dbReference>
<evidence type="ECO:0000259" key="6">
    <source>
        <dbReference type="PROSITE" id="PS50949"/>
    </source>
</evidence>
<keyword evidence="2" id="KW-0663">Pyridoxal phosphate</keyword>
<dbReference type="Pfam" id="PF00155">
    <property type="entry name" value="Aminotran_1_2"/>
    <property type="match status" value="1"/>
</dbReference>
<dbReference type="PANTHER" id="PTHR46577">
    <property type="entry name" value="HTH-TYPE TRANSCRIPTIONAL REGULATORY PROTEIN GABR"/>
    <property type="match status" value="1"/>
</dbReference>
<dbReference type="SUPFAM" id="SSF46785">
    <property type="entry name" value="Winged helix' DNA-binding domain"/>
    <property type="match status" value="1"/>
</dbReference>
<dbReference type="InterPro" id="IPR015424">
    <property type="entry name" value="PyrdxlP-dep_Trfase"/>
</dbReference>
<evidence type="ECO:0000313" key="8">
    <source>
        <dbReference type="Proteomes" id="UP001274321"/>
    </source>
</evidence>
<dbReference type="InterPro" id="IPR036390">
    <property type="entry name" value="WH_DNA-bd_sf"/>
</dbReference>
<organism evidence="7 8">
    <name type="scientific">Terrihabitans rhizophilus</name>
    <dbReference type="NCBI Taxonomy" id="3092662"/>
    <lineage>
        <taxon>Bacteria</taxon>
        <taxon>Pseudomonadati</taxon>
        <taxon>Pseudomonadota</taxon>
        <taxon>Alphaproteobacteria</taxon>
        <taxon>Hyphomicrobiales</taxon>
        <taxon>Terrihabitans</taxon>
    </lineage>
</organism>
<dbReference type="CDD" id="cd00609">
    <property type="entry name" value="AAT_like"/>
    <property type="match status" value="1"/>
</dbReference>
<keyword evidence="4" id="KW-0238">DNA-binding</keyword>
<dbReference type="RefSeq" id="WP_319842863.1">
    <property type="nucleotide sequence ID" value="NZ_JAXAFJ010000001.1"/>
</dbReference>
<evidence type="ECO:0000256" key="5">
    <source>
        <dbReference type="ARBA" id="ARBA00023163"/>
    </source>
</evidence>
<dbReference type="PANTHER" id="PTHR46577:SF1">
    <property type="entry name" value="HTH-TYPE TRANSCRIPTIONAL REGULATORY PROTEIN GABR"/>
    <property type="match status" value="1"/>
</dbReference>
<dbReference type="InterPro" id="IPR015421">
    <property type="entry name" value="PyrdxlP-dep_Trfase_major"/>
</dbReference>
<sequence length="495" mass="55163">MLEPFFNPPLDHGRALQQQIQERLVEAILAGAISSYEPLPATRGFAARLGVSRNTVSLVYERLAEDGYLTPVNRRGYFINERYIREQLNIRVDARSARVLPKASGAVDYAGRFVEVPSRQLNIVKPENWRDHPFPFVYGQVSPDPTSVSRWRDCVRQAGSVRHAQAWMGDLVDIDDAMLVDQIIRRMLPKRGFRARPDEILITIGAQNALFLIATLLCGKGTRVGIEEPGYVDARNIFGARGAELRVQYVDTNGIRVGDALEGCALVYVTPSHQSPTSVTMSMQRRLALLEAAQRHDFLIVEDDYEHELNFVGAGHPALKSFDEAGRVLHIGSLSKPVFPGLRLGFVVAPPEIVRELRASRRLMYRHPSALDQRAMAIFLADGHFDAHIRRQRDLLSRKWKTILREIERVLPDCSPTMTTGGSAVWLRLPEGVDETALQAEALARGVVVEPGGVHFLNPAARNHIRLGFAAIAVDRIPRGIELLADALSAVRHQA</sequence>
<dbReference type="GO" id="GO:0008483">
    <property type="term" value="F:transaminase activity"/>
    <property type="evidence" value="ECO:0007669"/>
    <property type="project" value="UniProtKB-KW"/>
</dbReference>
<evidence type="ECO:0000313" key="7">
    <source>
        <dbReference type="EMBL" id="MDX6804746.1"/>
    </source>
</evidence>
<name>A0ABU4RJL4_9HYPH</name>
<keyword evidence="3" id="KW-0805">Transcription regulation</keyword>
<dbReference type="Gene3D" id="1.10.10.10">
    <property type="entry name" value="Winged helix-like DNA-binding domain superfamily/Winged helix DNA-binding domain"/>
    <property type="match status" value="1"/>
</dbReference>
<feature type="domain" description="HTH gntR-type" evidence="6">
    <location>
        <begin position="14"/>
        <end position="82"/>
    </location>
</feature>
<comment type="caution">
    <text evidence="7">The sequence shown here is derived from an EMBL/GenBank/DDBJ whole genome shotgun (WGS) entry which is preliminary data.</text>
</comment>
<dbReference type="SUPFAM" id="SSF53383">
    <property type="entry name" value="PLP-dependent transferases"/>
    <property type="match status" value="1"/>
</dbReference>
<dbReference type="InterPro" id="IPR000524">
    <property type="entry name" value="Tscrpt_reg_HTH_GntR"/>
</dbReference>
<keyword evidence="5" id="KW-0804">Transcription</keyword>
<evidence type="ECO:0000256" key="4">
    <source>
        <dbReference type="ARBA" id="ARBA00023125"/>
    </source>
</evidence>
<dbReference type="EMBL" id="JAXAFJ010000001">
    <property type="protein sequence ID" value="MDX6804746.1"/>
    <property type="molecule type" value="Genomic_DNA"/>
</dbReference>
<dbReference type="InterPro" id="IPR051446">
    <property type="entry name" value="HTH_trans_reg/aminotransferase"/>
</dbReference>
<proteinExistence type="inferred from homology"/>
<dbReference type="InterPro" id="IPR004839">
    <property type="entry name" value="Aminotransferase_I/II_large"/>
</dbReference>